<dbReference type="RefSeq" id="XP_065723454.1">
    <property type="nucleotide sequence ID" value="XM_065867382.1"/>
</dbReference>
<dbReference type="GeneID" id="108010772"/>
<feature type="chain" id="PRO_5044187808" evidence="1">
    <location>
        <begin position="21"/>
        <end position="83"/>
    </location>
</feature>
<proteinExistence type="predicted"/>
<sequence>MQGWIVFVVLSLYNLSVGTAYYTSPIYATLCRRTGGSITCYQDDTWGFNEKTRKCYRVRKATAPCGFFDGKKGCVDFCLKSRG</sequence>
<reference evidence="3" key="1">
    <citation type="submission" date="2025-04" db="UniProtKB">
        <authorList>
            <consortium name="RefSeq"/>
        </authorList>
    </citation>
    <scope>IDENTIFICATION</scope>
    <source>
        <strain evidence="3">WT10</strain>
        <tissue evidence="3">Whole body</tissue>
    </source>
</reference>
<accession>A0AB40DH44</accession>
<reference evidence="2" key="2">
    <citation type="submission" date="2025-05" db="UniProtKB">
        <authorList>
            <consortium name="RefSeq"/>
        </authorList>
    </citation>
    <scope>NUCLEOTIDE SEQUENCE [LARGE SCALE GENOMIC DNA]</scope>
</reference>
<keyword evidence="1" id="KW-0732">Signal</keyword>
<keyword evidence="2" id="KW-1185">Reference proteome</keyword>
<evidence type="ECO:0000313" key="3">
    <source>
        <dbReference type="RefSeq" id="XP_065723454.1"/>
    </source>
</evidence>
<organism evidence="2 3">
    <name type="scientific">Drosophila suzukii</name>
    <name type="common">Spotted-wing drosophila fruit fly</name>
    <dbReference type="NCBI Taxonomy" id="28584"/>
    <lineage>
        <taxon>Eukaryota</taxon>
        <taxon>Metazoa</taxon>
        <taxon>Ecdysozoa</taxon>
        <taxon>Arthropoda</taxon>
        <taxon>Hexapoda</taxon>
        <taxon>Insecta</taxon>
        <taxon>Pterygota</taxon>
        <taxon>Neoptera</taxon>
        <taxon>Endopterygota</taxon>
        <taxon>Diptera</taxon>
        <taxon>Brachycera</taxon>
        <taxon>Muscomorpha</taxon>
        <taxon>Ephydroidea</taxon>
        <taxon>Drosophilidae</taxon>
        <taxon>Drosophila</taxon>
        <taxon>Sophophora</taxon>
    </lineage>
</organism>
<evidence type="ECO:0000313" key="2">
    <source>
        <dbReference type="Proteomes" id="UP001652628"/>
    </source>
</evidence>
<dbReference type="RefSeq" id="XP_070850525.1">
    <property type="nucleotide sequence ID" value="XM_070994424.1"/>
</dbReference>
<dbReference type="Proteomes" id="UP001652628">
    <property type="component" value="Chromosome 2L"/>
</dbReference>
<feature type="signal peptide" evidence="1">
    <location>
        <begin position="1"/>
        <end position="20"/>
    </location>
</feature>
<name>A0AB40DH44_DROSZ</name>
<dbReference type="AlphaFoldDB" id="A0AB40DH44"/>
<evidence type="ECO:0000256" key="1">
    <source>
        <dbReference type="SAM" id="SignalP"/>
    </source>
</evidence>
<protein>
    <submittedName>
        <fullName evidence="3">Uncharacterized protein LOC108010772</fullName>
    </submittedName>
</protein>
<gene>
    <name evidence="3 4" type="primary">LOC108010772</name>
</gene>
<evidence type="ECO:0000313" key="4">
    <source>
        <dbReference type="RefSeq" id="XP_070850525.1"/>
    </source>
</evidence>